<dbReference type="Pfam" id="PF13585">
    <property type="entry name" value="CHU_C"/>
    <property type="match status" value="1"/>
</dbReference>
<reference evidence="2" key="1">
    <citation type="submission" date="2022-05" db="EMBL/GenBank/DDBJ databases">
        <authorList>
            <person name="Park J.-S."/>
        </authorList>
    </citation>
    <scope>NUCLEOTIDE SEQUENCE</scope>
    <source>
        <strain evidence="2">2012CJ34-3</strain>
    </source>
</reference>
<organism evidence="2 3">
    <name type="scientific">Jejuia spongiicola</name>
    <dbReference type="NCBI Taxonomy" id="2942207"/>
    <lineage>
        <taxon>Bacteria</taxon>
        <taxon>Pseudomonadati</taxon>
        <taxon>Bacteroidota</taxon>
        <taxon>Flavobacteriia</taxon>
        <taxon>Flavobacteriales</taxon>
        <taxon>Flavobacteriaceae</taxon>
        <taxon>Jejuia</taxon>
    </lineage>
</organism>
<feature type="non-terminal residue" evidence="2">
    <location>
        <position position="1"/>
    </location>
</feature>
<evidence type="ECO:0000313" key="2">
    <source>
        <dbReference type="EMBL" id="MCL6296356.1"/>
    </source>
</evidence>
<comment type="caution">
    <text evidence="2">The sequence shown here is derived from an EMBL/GenBank/DDBJ whole genome shotgun (WGS) entry which is preliminary data.</text>
</comment>
<dbReference type="NCBIfam" id="TIGR04131">
    <property type="entry name" value="Bac_Flav_CTERM"/>
    <property type="match status" value="1"/>
</dbReference>
<gene>
    <name evidence="2" type="ORF">M3P09_15195</name>
</gene>
<keyword evidence="3" id="KW-1185">Reference proteome</keyword>
<feature type="domain" description="HYR-like" evidence="1">
    <location>
        <begin position="3"/>
        <end position="72"/>
    </location>
</feature>
<evidence type="ECO:0000313" key="3">
    <source>
        <dbReference type="Proteomes" id="UP001165381"/>
    </source>
</evidence>
<dbReference type="InterPro" id="IPR026341">
    <property type="entry name" value="T9SS_type_B"/>
</dbReference>
<dbReference type="EMBL" id="JAMFLZ010000008">
    <property type="protein sequence ID" value="MCL6296356.1"/>
    <property type="molecule type" value="Genomic_DNA"/>
</dbReference>
<name>A0ABT0QH95_9FLAO</name>
<dbReference type="RefSeq" id="WP_249973789.1">
    <property type="nucleotide sequence ID" value="NZ_JAMFLZ010000008.1"/>
</dbReference>
<accession>A0ABT0QH95</accession>
<sequence length="275" mass="30267">VTTTEFETEVSVSCGDIPDAPELEFEDACSSEITVEFEETSSNNGTTNDYEIIRTWTVIDECGNPEMYTQTVFVAVNGATGGTADLCIDEDLDFDLFSLLNDDFDFDGTWSVISNNATINGSLFNPTSLLDFDGNYTFEQLQDTYTFMYTSNTGDCPTETEVTVTLNDSCRTLPCDDRDGVIISKAVTANGDQWNEYFSVTGIEGCGFTVQVQIFNRWGALIYENNDYENNWNGFAHSRSAGSSGKVPTGTYFYILNLIDSGISPFSGSIYVGTK</sequence>
<protein>
    <submittedName>
        <fullName evidence="2">Gliding motility-associated C-terminal domain-containing protein</fullName>
    </submittedName>
</protein>
<dbReference type="InterPro" id="IPR057078">
    <property type="entry name" value="HYR-4C"/>
</dbReference>
<proteinExistence type="predicted"/>
<evidence type="ECO:0000259" key="1">
    <source>
        <dbReference type="Pfam" id="PF23237"/>
    </source>
</evidence>
<dbReference type="Proteomes" id="UP001165381">
    <property type="component" value="Unassembled WGS sequence"/>
</dbReference>
<dbReference type="Pfam" id="PF23237">
    <property type="entry name" value="HYR_4C"/>
    <property type="match status" value="1"/>
</dbReference>